<evidence type="ECO:0000313" key="8">
    <source>
        <dbReference type="EMBL" id="TDE38507.1"/>
    </source>
</evidence>
<reference evidence="8 9" key="1">
    <citation type="submission" date="2019-03" db="EMBL/GenBank/DDBJ databases">
        <authorList>
            <person name="Zhang S."/>
        </authorList>
    </citation>
    <scope>NUCLEOTIDE SEQUENCE [LARGE SCALE GENOMIC DNA]</scope>
    <source>
        <strain evidence="8 9">S4J41</strain>
    </source>
</reference>
<keyword evidence="6 7" id="KW-0472">Membrane</keyword>
<keyword evidence="4 7" id="KW-0812">Transmembrane</keyword>
<feature type="transmembrane region" description="Helical" evidence="7">
    <location>
        <begin position="44"/>
        <end position="63"/>
    </location>
</feature>
<dbReference type="OrthoDB" id="21094at2"/>
<feature type="transmembrane region" description="Helical" evidence="7">
    <location>
        <begin position="12"/>
        <end position="32"/>
    </location>
</feature>
<dbReference type="PANTHER" id="PTHR33508:SF1">
    <property type="entry name" value="UPF0056 MEMBRANE PROTEIN YHCE"/>
    <property type="match status" value="1"/>
</dbReference>
<evidence type="ECO:0000256" key="3">
    <source>
        <dbReference type="ARBA" id="ARBA00022475"/>
    </source>
</evidence>
<dbReference type="NCBIfam" id="TIGR00427">
    <property type="entry name" value="NAAT family transporter"/>
    <property type="match status" value="1"/>
</dbReference>
<dbReference type="GO" id="GO:0005886">
    <property type="term" value="C:plasma membrane"/>
    <property type="evidence" value="ECO:0007669"/>
    <property type="project" value="UniProtKB-SubCell"/>
</dbReference>
<feature type="transmembrane region" description="Helical" evidence="7">
    <location>
        <begin position="75"/>
        <end position="95"/>
    </location>
</feature>
<feature type="transmembrane region" description="Helical" evidence="7">
    <location>
        <begin position="149"/>
        <end position="166"/>
    </location>
</feature>
<dbReference type="PANTHER" id="PTHR33508">
    <property type="entry name" value="UPF0056 MEMBRANE PROTEIN YHCE"/>
    <property type="match status" value="1"/>
</dbReference>
<feature type="transmembrane region" description="Helical" evidence="7">
    <location>
        <begin position="116"/>
        <end position="137"/>
    </location>
</feature>
<evidence type="ECO:0000313" key="9">
    <source>
        <dbReference type="Proteomes" id="UP000294662"/>
    </source>
</evidence>
<comment type="subcellular location">
    <subcellularLocation>
        <location evidence="1 7">Cell membrane</location>
        <topology evidence="1 7">Multi-pass membrane protein</topology>
    </subcellularLocation>
</comment>
<dbReference type="Pfam" id="PF01914">
    <property type="entry name" value="MarC"/>
    <property type="match status" value="1"/>
</dbReference>
<feature type="transmembrane region" description="Helical" evidence="7">
    <location>
        <begin position="187"/>
        <end position="208"/>
    </location>
</feature>
<accession>A0A4R5EUV3</accession>
<gene>
    <name evidence="8" type="ORF">E1B25_09755</name>
</gene>
<evidence type="ECO:0000256" key="6">
    <source>
        <dbReference type="ARBA" id="ARBA00023136"/>
    </source>
</evidence>
<evidence type="ECO:0000256" key="2">
    <source>
        <dbReference type="ARBA" id="ARBA00009784"/>
    </source>
</evidence>
<evidence type="ECO:0000256" key="4">
    <source>
        <dbReference type="ARBA" id="ARBA00022692"/>
    </source>
</evidence>
<keyword evidence="3" id="KW-1003">Cell membrane</keyword>
<comment type="caution">
    <text evidence="8">The sequence shown here is derived from an EMBL/GenBank/DDBJ whole genome shotgun (WGS) entry which is preliminary data.</text>
</comment>
<comment type="similarity">
    <text evidence="2 7">Belongs to the UPF0056 (MarC) family.</text>
</comment>
<sequence>MIHGILEQIVTLWVVIDPIGTIPVFIAITAGASAALRRRIALQAAMVSAIVLLFFLIFGQILIDALGIGLNSFQVAGGIVLFLFALTMIFGESKTESEQRALSDMVGDKQRMPNPAIFPLAVPSLASPGAMLAIVILTDNKRFSVSDQAITGVVMLGVIAAAYLLMRLAEPIIRLIGEAGSAIVSRVMGMILASVAANAVLTALLHIITTGEL</sequence>
<dbReference type="Proteomes" id="UP000294662">
    <property type="component" value="Unassembled WGS sequence"/>
</dbReference>
<name>A0A4R5EUV3_9RHOB</name>
<evidence type="ECO:0000256" key="5">
    <source>
        <dbReference type="ARBA" id="ARBA00022989"/>
    </source>
</evidence>
<keyword evidence="9" id="KW-1185">Reference proteome</keyword>
<proteinExistence type="inferred from homology"/>
<protein>
    <recommendedName>
        <fullName evidence="7">UPF0056 membrane protein</fullName>
    </recommendedName>
</protein>
<dbReference type="AlphaFoldDB" id="A0A4R5EUV3"/>
<dbReference type="EMBL" id="SMFP01000005">
    <property type="protein sequence ID" value="TDE38507.1"/>
    <property type="molecule type" value="Genomic_DNA"/>
</dbReference>
<dbReference type="InterPro" id="IPR002771">
    <property type="entry name" value="Multi_antbiot-R_MarC"/>
</dbReference>
<organism evidence="8 9">
    <name type="scientific">Antarcticimicrobium sediminis</name>
    <dbReference type="NCBI Taxonomy" id="2546227"/>
    <lineage>
        <taxon>Bacteria</taxon>
        <taxon>Pseudomonadati</taxon>
        <taxon>Pseudomonadota</taxon>
        <taxon>Alphaproteobacteria</taxon>
        <taxon>Rhodobacterales</taxon>
        <taxon>Paracoccaceae</taxon>
        <taxon>Antarcticimicrobium</taxon>
    </lineage>
</organism>
<evidence type="ECO:0000256" key="1">
    <source>
        <dbReference type="ARBA" id="ARBA00004651"/>
    </source>
</evidence>
<keyword evidence="5 7" id="KW-1133">Transmembrane helix</keyword>
<evidence type="ECO:0000256" key="7">
    <source>
        <dbReference type="RuleBase" id="RU362048"/>
    </source>
</evidence>